<keyword evidence="6 8" id="KW-0472">Membrane</keyword>
<proteinExistence type="inferred from homology"/>
<feature type="transmembrane region" description="Helical" evidence="8">
    <location>
        <begin position="77"/>
        <end position="98"/>
    </location>
</feature>
<name>A0A8T2NBR1_9TELE</name>
<keyword evidence="11" id="KW-1185">Reference proteome</keyword>
<protein>
    <submittedName>
        <fullName evidence="10">Uncharacterized protein</fullName>
    </submittedName>
</protein>
<feature type="chain" id="PRO_5035722355" evidence="9">
    <location>
        <begin position="23"/>
        <end position="131"/>
    </location>
</feature>
<evidence type="ECO:0000256" key="8">
    <source>
        <dbReference type="SAM" id="Phobius"/>
    </source>
</evidence>
<dbReference type="PANTHER" id="PTHR11337">
    <property type="entry name" value="MUCIN/PORIMIN"/>
    <property type="match status" value="1"/>
</dbReference>
<evidence type="ECO:0000313" key="11">
    <source>
        <dbReference type="Proteomes" id="UP000824540"/>
    </source>
</evidence>
<dbReference type="Pfam" id="PF05283">
    <property type="entry name" value="MGC-24"/>
    <property type="match status" value="1"/>
</dbReference>
<evidence type="ECO:0000256" key="6">
    <source>
        <dbReference type="ARBA" id="ARBA00023136"/>
    </source>
</evidence>
<evidence type="ECO:0000313" key="10">
    <source>
        <dbReference type="EMBL" id="KAG9336221.1"/>
    </source>
</evidence>
<evidence type="ECO:0000256" key="3">
    <source>
        <dbReference type="ARBA" id="ARBA00022692"/>
    </source>
</evidence>
<dbReference type="AlphaFoldDB" id="A0A8T2NBR1"/>
<dbReference type="GO" id="GO:0016020">
    <property type="term" value="C:membrane"/>
    <property type="evidence" value="ECO:0007669"/>
    <property type="project" value="UniProtKB-SubCell"/>
</dbReference>
<evidence type="ECO:0000256" key="1">
    <source>
        <dbReference type="ARBA" id="ARBA00004479"/>
    </source>
</evidence>
<dbReference type="InterPro" id="IPR007947">
    <property type="entry name" value="CD164_MGC24"/>
</dbReference>
<evidence type="ECO:0000256" key="9">
    <source>
        <dbReference type="SAM" id="SignalP"/>
    </source>
</evidence>
<evidence type="ECO:0000256" key="4">
    <source>
        <dbReference type="ARBA" id="ARBA00022729"/>
    </source>
</evidence>
<keyword evidence="3 8" id="KW-0812">Transmembrane</keyword>
<evidence type="ECO:0000256" key="7">
    <source>
        <dbReference type="ARBA" id="ARBA00023180"/>
    </source>
</evidence>
<gene>
    <name evidence="10" type="ORF">JZ751_002568</name>
</gene>
<reference evidence="10" key="1">
    <citation type="thesis" date="2021" institute="BYU ScholarsArchive" country="Provo, UT, USA">
        <title>Applications of and Algorithms for Genome Assembly and Genomic Analyses with an Emphasis on Marine Teleosts.</title>
        <authorList>
            <person name="Pickett B.D."/>
        </authorList>
    </citation>
    <scope>NUCLEOTIDE SEQUENCE</scope>
    <source>
        <strain evidence="10">HI-2016</strain>
    </source>
</reference>
<feature type="signal peptide" evidence="9">
    <location>
        <begin position="1"/>
        <end position="22"/>
    </location>
</feature>
<keyword evidence="5 8" id="KW-1133">Transmembrane helix</keyword>
<evidence type="ECO:0000256" key="5">
    <source>
        <dbReference type="ARBA" id="ARBA00022989"/>
    </source>
</evidence>
<comment type="subcellular location">
    <subcellularLocation>
        <location evidence="1">Membrane</location>
        <topology evidence="1">Single-pass type I membrane protein</topology>
    </subcellularLocation>
</comment>
<evidence type="ECO:0000256" key="2">
    <source>
        <dbReference type="ARBA" id="ARBA00005341"/>
    </source>
</evidence>
<keyword evidence="7" id="KW-0325">Glycoprotein</keyword>
<dbReference type="Proteomes" id="UP000824540">
    <property type="component" value="Unassembled WGS sequence"/>
</dbReference>
<dbReference type="PANTHER" id="PTHR11337:SF12">
    <property type="entry name" value="SIALOMUCIN CORE PROTEIN 24"/>
    <property type="match status" value="1"/>
</dbReference>
<keyword evidence="4 9" id="KW-0732">Signal</keyword>
<accession>A0A8T2NBR1</accession>
<sequence length="131" mass="14242">MFWRILLMTVALAKVGVTITSAVDATETQLKDSCVNSTAPIAAGCKEVTSCSDGTLTTITTVSPTTKSSQRTSTFDAASFIGGIVLVLVLQILMFFTYKLLNPPPPAMCQQRWPLTLQWPRQPYPDPWGTS</sequence>
<dbReference type="GO" id="GO:0031410">
    <property type="term" value="C:cytoplasmic vesicle"/>
    <property type="evidence" value="ECO:0007669"/>
    <property type="project" value="TreeGrafter"/>
</dbReference>
<dbReference type="OrthoDB" id="6160056at2759"/>
<comment type="caution">
    <text evidence="10">The sequence shown here is derived from an EMBL/GenBank/DDBJ whole genome shotgun (WGS) entry which is preliminary data.</text>
</comment>
<comment type="similarity">
    <text evidence="2">Belongs to the CD164 family.</text>
</comment>
<dbReference type="EMBL" id="JAFBMS010000102">
    <property type="protein sequence ID" value="KAG9336221.1"/>
    <property type="molecule type" value="Genomic_DNA"/>
</dbReference>
<organism evidence="10 11">
    <name type="scientific">Albula glossodonta</name>
    <name type="common">roundjaw bonefish</name>
    <dbReference type="NCBI Taxonomy" id="121402"/>
    <lineage>
        <taxon>Eukaryota</taxon>
        <taxon>Metazoa</taxon>
        <taxon>Chordata</taxon>
        <taxon>Craniata</taxon>
        <taxon>Vertebrata</taxon>
        <taxon>Euteleostomi</taxon>
        <taxon>Actinopterygii</taxon>
        <taxon>Neopterygii</taxon>
        <taxon>Teleostei</taxon>
        <taxon>Albuliformes</taxon>
        <taxon>Albulidae</taxon>
        <taxon>Albula</taxon>
    </lineage>
</organism>